<accession>A0AB73ABE0</accession>
<proteinExistence type="predicted"/>
<sequence>MGTLFKKSVPIGCAYYVSLKQKWVQNIRFMDSVWIVKQLYMDSIWIDSIDYPYFFRRVKMEIKEIKVRGINKKYVQEIDRRCVELTEQTGQKWSRNDYLKLLIENDFERPLMDYKKDQFDRLLEKFTDVQLHNTKVLEAYTNEVKNLIEILIAH</sequence>
<organism evidence="1 2">
    <name type="scientific">Enterococcus faecium SD2A-2</name>
    <dbReference type="NCBI Taxonomy" id="1244154"/>
    <lineage>
        <taxon>Bacteria</taxon>
        <taxon>Bacillati</taxon>
        <taxon>Bacillota</taxon>
        <taxon>Bacilli</taxon>
        <taxon>Lactobacillales</taxon>
        <taxon>Enterococcaceae</taxon>
        <taxon>Enterococcus</taxon>
    </lineage>
</organism>
<dbReference type="EMBL" id="ATIT01000063">
    <property type="protein sequence ID" value="EPI14313.1"/>
    <property type="molecule type" value="Genomic_DNA"/>
</dbReference>
<gene>
    <name evidence="1" type="ORF">D356_00803</name>
</gene>
<name>A0AB73ABE0_ENTFC</name>
<protein>
    <submittedName>
        <fullName evidence="1">Uncharacterized protein</fullName>
    </submittedName>
</protein>
<dbReference type="Proteomes" id="UP000014622">
    <property type="component" value="Unassembled WGS sequence"/>
</dbReference>
<dbReference type="AlphaFoldDB" id="A0AB73ABE0"/>
<comment type="caution">
    <text evidence="1">The sequence shown here is derived from an EMBL/GenBank/DDBJ whole genome shotgun (WGS) entry which is preliminary data.</text>
</comment>
<reference evidence="1 2" key="1">
    <citation type="submission" date="2013-06" db="EMBL/GenBank/DDBJ databases">
        <authorList>
            <person name="Weinstock G."/>
            <person name="Sodergren E."/>
            <person name="Lobos E.A."/>
            <person name="Fulton L."/>
            <person name="Fulton R."/>
            <person name="Courtney L."/>
            <person name="Fronick C."/>
            <person name="O'Laughlin M."/>
            <person name="Godfrey J."/>
            <person name="Wilson R.M."/>
            <person name="Miner T."/>
            <person name="Farmer C."/>
            <person name="Delehaunty K."/>
            <person name="Cordes M."/>
            <person name="Minx P."/>
            <person name="Tomlinson C."/>
            <person name="Chen J."/>
            <person name="Wollam A."/>
            <person name="Pepin K.H."/>
            <person name="Bhonagiri V."/>
            <person name="Zhang X."/>
            <person name="Warren W."/>
            <person name="Mitreva M."/>
            <person name="Mardis E.R."/>
            <person name="Wilson R.K."/>
        </authorList>
    </citation>
    <scope>NUCLEOTIDE SEQUENCE [LARGE SCALE GENOMIC DNA]</scope>
    <source>
        <strain evidence="1 2">SD2A-2</strain>
    </source>
</reference>
<evidence type="ECO:0000313" key="1">
    <source>
        <dbReference type="EMBL" id="EPI14313.1"/>
    </source>
</evidence>
<evidence type="ECO:0000313" key="2">
    <source>
        <dbReference type="Proteomes" id="UP000014622"/>
    </source>
</evidence>